<dbReference type="AlphaFoldDB" id="A0A2H1WH09"/>
<protein>
    <submittedName>
        <fullName evidence="6">SFRICE_003289</fullName>
    </submittedName>
</protein>
<accession>A0A2H1WH09</accession>
<dbReference type="EMBL" id="ODYU01008616">
    <property type="protein sequence ID" value="SOQ52353.1"/>
    <property type="molecule type" value="Genomic_DNA"/>
</dbReference>
<evidence type="ECO:0000256" key="4">
    <source>
        <dbReference type="ARBA" id="ARBA00023136"/>
    </source>
</evidence>
<dbReference type="GO" id="GO:0035869">
    <property type="term" value="C:ciliary transition zone"/>
    <property type="evidence" value="ECO:0007669"/>
    <property type="project" value="TreeGrafter"/>
</dbReference>
<feature type="transmembrane region" description="Helical" evidence="5">
    <location>
        <begin position="75"/>
        <end position="95"/>
    </location>
</feature>
<evidence type="ECO:0000313" key="6">
    <source>
        <dbReference type="EMBL" id="SOQ52353.1"/>
    </source>
</evidence>
<gene>
    <name evidence="6" type="ORF">SFRICE_003289</name>
</gene>
<keyword evidence="2 5" id="KW-0812">Transmembrane</keyword>
<dbReference type="PANTHER" id="PTHR13531">
    <property type="entry name" value="GEO07735P1-RELATED-RELATED"/>
    <property type="match status" value="1"/>
</dbReference>
<evidence type="ECO:0000256" key="3">
    <source>
        <dbReference type="ARBA" id="ARBA00022989"/>
    </source>
</evidence>
<feature type="transmembrane region" description="Helical" evidence="5">
    <location>
        <begin position="12"/>
        <end position="32"/>
    </location>
</feature>
<evidence type="ECO:0000256" key="5">
    <source>
        <dbReference type="SAM" id="Phobius"/>
    </source>
</evidence>
<evidence type="ECO:0000256" key="1">
    <source>
        <dbReference type="ARBA" id="ARBA00004141"/>
    </source>
</evidence>
<dbReference type="GO" id="GO:0016020">
    <property type="term" value="C:membrane"/>
    <property type="evidence" value="ECO:0007669"/>
    <property type="project" value="UniProtKB-SubCell"/>
</dbReference>
<feature type="transmembrane region" description="Helical" evidence="5">
    <location>
        <begin position="107"/>
        <end position="128"/>
    </location>
</feature>
<dbReference type="Pfam" id="PF09799">
    <property type="entry name" value="Transmemb_17"/>
    <property type="match status" value="1"/>
</dbReference>
<name>A0A2H1WH09_SPOFR</name>
<dbReference type="GO" id="GO:1905515">
    <property type="term" value="P:non-motile cilium assembly"/>
    <property type="evidence" value="ECO:0007669"/>
    <property type="project" value="TreeGrafter"/>
</dbReference>
<reference evidence="6" key="1">
    <citation type="submission" date="2016-07" db="EMBL/GenBank/DDBJ databases">
        <authorList>
            <person name="Bretaudeau A."/>
        </authorList>
    </citation>
    <scope>NUCLEOTIDE SEQUENCE</scope>
    <source>
        <strain evidence="6">Rice</strain>
        <tissue evidence="6">Whole body</tissue>
    </source>
</reference>
<keyword evidence="3 5" id="KW-1133">Transmembrane helix</keyword>
<dbReference type="PANTHER" id="PTHR13531:SF6">
    <property type="entry name" value="TMEM (HUMAN TRANSMEMBRANE PROTEIN) HOMOLOG"/>
    <property type="match status" value="1"/>
</dbReference>
<proteinExistence type="predicted"/>
<comment type="subcellular location">
    <subcellularLocation>
        <location evidence="1">Membrane</location>
        <topology evidence="1">Multi-pass membrane protein</topology>
    </subcellularLocation>
</comment>
<keyword evidence="4 5" id="KW-0472">Membrane</keyword>
<organism evidence="6">
    <name type="scientific">Spodoptera frugiperda</name>
    <name type="common">Fall armyworm</name>
    <dbReference type="NCBI Taxonomy" id="7108"/>
    <lineage>
        <taxon>Eukaryota</taxon>
        <taxon>Metazoa</taxon>
        <taxon>Ecdysozoa</taxon>
        <taxon>Arthropoda</taxon>
        <taxon>Hexapoda</taxon>
        <taxon>Insecta</taxon>
        <taxon>Pterygota</taxon>
        <taxon>Neoptera</taxon>
        <taxon>Endopterygota</taxon>
        <taxon>Lepidoptera</taxon>
        <taxon>Glossata</taxon>
        <taxon>Ditrysia</taxon>
        <taxon>Noctuoidea</taxon>
        <taxon>Noctuidae</taxon>
        <taxon>Amphipyrinae</taxon>
        <taxon>Spodoptera</taxon>
    </lineage>
</organism>
<feature type="transmembrane region" description="Helical" evidence="5">
    <location>
        <begin position="44"/>
        <end position="63"/>
    </location>
</feature>
<sequence>MEYKTMLYLQKCLYFNSYLYITWVTVVGFFLYAKLNSLGHLTKYLSLTVYTLLIVIESARIYLGHYGNLSRRVPELAGFLMLTILMQMPLVSFFLFNPYLMSTPMEITLHTMLWLLTLTEVVFSFMALKQASNFAKSIYLSQPKDR</sequence>
<evidence type="ECO:0000256" key="2">
    <source>
        <dbReference type="ARBA" id="ARBA00022692"/>
    </source>
</evidence>
<dbReference type="InterPro" id="IPR019184">
    <property type="entry name" value="Uncharacterised_TM-17"/>
</dbReference>